<protein>
    <submittedName>
        <fullName evidence="5">Putative 4-hydroxybenzoyl-CoA reductase, beta subunit</fullName>
    </submittedName>
</protein>
<dbReference type="PANTHER" id="PTHR42659:SF2">
    <property type="entry name" value="XANTHINE DEHYDROGENASE SUBUNIT C-RELATED"/>
    <property type="match status" value="1"/>
</dbReference>
<dbReference type="GO" id="GO:0071949">
    <property type="term" value="F:FAD binding"/>
    <property type="evidence" value="ECO:0007669"/>
    <property type="project" value="InterPro"/>
</dbReference>
<proteinExistence type="predicted"/>
<dbReference type="InterPro" id="IPR005107">
    <property type="entry name" value="CO_DH_flav_C"/>
</dbReference>
<dbReference type="InterPro" id="IPR002346">
    <property type="entry name" value="Mopterin_DH_FAD-bd"/>
</dbReference>
<accession>A0A445MR55</accession>
<evidence type="ECO:0000256" key="1">
    <source>
        <dbReference type="ARBA" id="ARBA00022630"/>
    </source>
</evidence>
<dbReference type="Pfam" id="PF00941">
    <property type="entry name" value="FAD_binding_5"/>
    <property type="match status" value="1"/>
</dbReference>
<dbReference type="GO" id="GO:0016491">
    <property type="term" value="F:oxidoreductase activity"/>
    <property type="evidence" value="ECO:0007669"/>
    <property type="project" value="UniProtKB-KW"/>
</dbReference>
<dbReference type="EMBL" id="OJIN01000012">
    <property type="protein sequence ID" value="SPD71892.1"/>
    <property type="molecule type" value="Genomic_DNA"/>
</dbReference>
<dbReference type="PROSITE" id="PS51387">
    <property type="entry name" value="FAD_PCMH"/>
    <property type="match status" value="1"/>
</dbReference>
<evidence type="ECO:0000259" key="4">
    <source>
        <dbReference type="PROSITE" id="PS51387"/>
    </source>
</evidence>
<reference evidence="5" key="1">
    <citation type="submission" date="2018-01" db="EMBL/GenBank/DDBJ databases">
        <authorList>
            <person name="Regsiter A."/>
            <person name="William W."/>
        </authorList>
    </citation>
    <scope>NUCLEOTIDE SEQUENCE</scope>
    <source>
        <strain evidence="5">TRIP AH-1</strain>
    </source>
</reference>
<dbReference type="AlphaFoldDB" id="A0A445MR55"/>
<dbReference type="InterPro" id="IPR051312">
    <property type="entry name" value="Diverse_Substr_Oxidored"/>
</dbReference>
<dbReference type="PANTHER" id="PTHR42659">
    <property type="entry name" value="XANTHINE DEHYDROGENASE SUBUNIT C-RELATED"/>
    <property type="match status" value="1"/>
</dbReference>
<keyword evidence="1" id="KW-0285">Flavoprotein</keyword>
<dbReference type="InterPro" id="IPR016166">
    <property type="entry name" value="FAD-bd_PCMH"/>
</dbReference>
<dbReference type="SMART" id="SM01092">
    <property type="entry name" value="CO_deh_flav_C"/>
    <property type="match status" value="1"/>
</dbReference>
<gene>
    <name evidence="5" type="ORF">PITCH_A1090019</name>
</gene>
<dbReference type="Gene3D" id="3.30.43.10">
    <property type="entry name" value="Uridine Diphospho-n-acetylenolpyruvylglucosamine Reductase, domain 2"/>
    <property type="match status" value="1"/>
</dbReference>
<dbReference type="Pfam" id="PF03450">
    <property type="entry name" value="CO_deh_flav_C"/>
    <property type="match status" value="1"/>
</dbReference>
<dbReference type="SUPFAM" id="SSF56176">
    <property type="entry name" value="FAD-binding/transporter-associated domain-like"/>
    <property type="match status" value="1"/>
</dbReference>
<sequence length="341" mass="37346">MRLPRFEYSAPTTIDEAVAELSEYKDEAMIIAGGTDVIPSMKQRRFTPKRLVDIRQIRGLEYIQSNKDIRIGSLTTLGFIEESGIINQRLPMLAKAAGEVGAPQHRNAGTIGGNLCLNTRCWYFNQSPFFRQCRPVCYKLGKDDDKCQLFPTRKGKANVCYSVYSGDTAPALIALGADVCIVGPGGERVIALMDLYTGDGKRPIALGFGDILKEVIIPFPSPLSAGIYLKHRLREAIDFPLVGVAVNIALDPKDGSCKQLKVVIGAVASKPVIVAGVDEIVQGKKFTDQLVDKVSSAAFDKARPLPNLLGCSQKYRKNMVKILTKRALPLALQKLTDNYTK</sequence>
<dbReference type="InterPro" id="IPR036318">
    <property type="entry name" value="FAD-bd_PCMH-like_sf"/>
</dbReference>
<keyword evidence="3" id="KW-0560">Oxidoreductase</keyword>
<evidence type="ECO:0000313" key="5">
    <source>
        <dbReference type="EMBL" id="SPD71892.1"/>
    </source>
</evidence>
<name>A0A445MR55_9BACT</name>
<keyword evidence="2" id="KW-0274">FAD</keyword>
<dbReference type="InterPro" id="IPR016167">
    <property type="entry name" value="FAD-bd_PCMH_sub1"/>
</dbReference>
<feature type="domain" description="FAD-binding PCMH-type" evidence="4">
    <location>
        <begin position="1"/>
        <end position="222"/>
    </location>
</feature>
<evidence type="ECO:0000256" key="2">
    <source>
        <dbReference type="ARBA" id="ARBA00022827"/>
    </source>
</evidence>
<organism evidence="5">
    <name type="scientific">uncultured Desulfobacterium sp</name>
    <dbReference type="NCBI Taxonomy" id="201089"/>
    <lineage>
        <taxon>Bacteria</taxon>
        <taxon>Pseudomonadati</taxon>
        <taxon>Thermodesulfobacteriota</taxon>
        <taxon>Desulfobacteria</taxon>
        <taxon>Desulfobacterales</taxon>
        <taxon>Desulfobacteriaceae</taxon>
        <taxon>Desulfobacterium</taxon>
        <taxon>environmental samples</taxon>
    </lineage>
</organism>
<dbReference type="InterPro" id="IPR036683">
    <property type="entry name" value="CO_DH_flav_C_dom_sf"/>
</dbReference>
<dbReference type="Gene3D" id="3.30.465.10">
    <property type="match status" value="2"/>
</dbReference>
<evidence type="ECO:0000256" key="3">
    <source>
        <dbReference type="ARBA" id="ARBA00023002"/>
    </source>
</evidence>
<dbReference type="Gene3D" id="3.30.390.50">
    <property type="entry name" value="CO dehydrogenase flavoprotein, C-terminal domain"/>
    <property type="match status" value="1"/>
</dbReference>
<dbReference type="SUPFAM" id="SSF55447">
    <property type="entry name" value="CO dehydrogenase flavoprotein C-terminal domain-like"/>
    <property type="match status" value="1"/>
</dbReference>
<dbReference type="InterPro" id="IPR016169">
    <property type="entry name" value="FAD-bd_PCMH_sub2"/>
</dbReference>